<name>A0ABV8T173_9GAMM</name>
<dbReference type="EMBL" id="JBHSDU010000015">
    <property type="protein sequence ID" value="MFC4312987.1"/>
    <property type="molecule type" value="Genomic_DNA"/>
</dbReference>
<gene>
    <name evidence="1" type="ORF">ACFPN2_28145</name>
</gene>
<keyword evidence="2" id="KW-1185">Reference proteome</keyword>
<dbReference type="InterPro" id="IPR013211">
    <property type="entry name" value="LVIVD"/>
</dbReference>
<evidence type="ECO:0000313" key="1">
    <source>
        <dbReference type="EMBL" id="MFC4312987.1"/>
    </source>
</evidence>
<proteinExistence type="predicted"/>
<dbReference type="RefSeq" id="WP_380602920.1">
    <property type="nucleotide sequence ID" value="NZ_JBHSDU010000015.1"/>
</dbReference>
<dbReference type="Proteomes" id="UP001595904">
    <property type="component" value="Unassembled WGS sequence"/>
</dbReference>
<comment type="caution">
    <text evidence="1">The sequence shown here is derived from an EMBL/GenBank/DDBJ whole genome shotgun (WGS) entry which is preliminary data.</text>
</comment>
<organism evidence="1 2">
    <name type="scientific">Steroidobacter flavus</name>
    <dbReference type="NCBI Taxonomy" id="1842136"/>
    <lineage>
        <taxon>Bacteria</taxon>
        <taxon>Pseudomonadati</taxon>
        <taxon>Pseudomonadota</taxon>
        <taxon>Gammaproteobacteria</taxon>
        <taxon>Steroidobacterales</taxon>
        <taxon>Steroidobacteraceae</taxon>
        <taxon>Steroidobacter</taxon>
    </lineage>
</organism>
<dbReference type="Pfam" id="PF08309">
    <property type="entry name" value="LVIVD"/>
    <property type="match status" value="1"/>
</dbReference>
<accession>A0ABV8T173</accession>
<evidence type="ECO:0000313" key="2">
    <source>
        <dbReference type="Proteomes" id="UP001595904"/>
    </source>
</evidence>
<sequence>MSTPENDCQSRVQRFVRLGCSSKSVKGRGMDPRWSASWSGVLAVLGFSAIAQCSAASEVSVAVPKATCGPSDRIESVQGQTTLAERFAPGPSKAYNCNLELVGQFDDQGASFGYADFKGCAYYSTAVNRMLRHGGVAVLDVSDPSRPHGVGHLDSAVMLDAFETLEVSEAGQLLLASNSALVAKPPFTLELYDLSVDCRQPVLKGKVSLPNMYSHTGQFTRDGRTYYGAKWPPDPKVPPHAGVFAVDVADASAPRYLGAWIPESENWMTHHVALNSSGTRAYVAIKRLQDDRERSAHVNGLAVLDVSDVQRRTPEPRFELISTLFWDDTHLAQFVLPIVIGGKPYVVFSDLQGSVGMSRPVAADVCRSGKPTYGYPRIIDLTDERHPRTVSKLMLEVQDPANCSKVIRDPTAIFGYGSSGCGVDDPQDARLLACNYFEAGLRLFDIRNPVHPQEVAYYKPAARRKENRPGSLLRPGSQMSPAGAVDYTADQLAVMPRFHRNGQEIWFTSLDNGFQVVRFSSRFEKSHPELFVRRGRRLSQRDTGSSD</sequence>
<reference evidence="2" key="1">
    <citation type="journal article" date="2019" name="Int. J. Syst. Evol. Microbiol.">
        <title>The Global Catalogue of Microorganisms (GCM) 10K type strain sequencing project: providing services to taxonomists for standard genome sequencing and annotation.</title>
        <authorList>
            <consortium name="The Broad Institute Genomics Platform"/>
            <consortium name="The Broad Institute Genome Sequencing Center for Infectious Disease"/>
            <person name="Wu L."/>
            <person name="Ma J."/>
        </authorList>
    </citation>
    <scope>NUCLEOTIDE SEQUENCE [LARGE SCALE GENOMIC DNA]</scope>
    <source>
        <strain evidence="2">CGMCC 1.10759</strain>
    </source>
</reference>
<protein>
    <submittedName>
        <fullName evidence="1">LVIVD repeat-containing protein</fullName>
    </submittedName>
</protein>